<dbReference type="InterPro" id="IPR005467">
    <property type="entry name" value="His_kinase_dom"/>
</dbReference>
<feature type="region of interest" description="Disordered" evidence="7">
    <location>
        <begin position="1"/>
        <end position="21"/>
    </location>
</feature>
<dbReference type="GO" id="GO:0009927">
    <property type="term" value="F:histidine phosphotransfer kinase activity"/>
    <property type="evidence" value="ECO:0007669"/>
    <property type="project" value="TreeGrafter"/>
</dbReference>
<proteinExistence type="predicted"/>
<dbReference type="SUPFAM" id="SSF47384">
    <property type="entry name" value="Homodimeric domain of signal transducing histidine kinase"/>
    <property type="match status" value="1"/>
</dbReference>
<feature type="region of interest" description="Disordered" evidence="7">
    <location>
        <begin position="586"/>
        <end position="627"/>
    </location>
</feature>
<feature type="modified residue" description="4-aspartylphosphate" evidence="6">
    <location>
        <position position="97"/>
    </location>
</feature>
<dbReference type="SUPFAM" id="SSF52172">
    <property type="entry name" value="CheY-like"/>
    <property type="match status" value="1"/>
</dbReference>
<dbReference type="AlphaFoldDB" id="A0AA37V4Q8"/>
<dbReference type="GO" id="GO:0005886">
    <property type="term" value="C:plasma membrane"/>
    <property type="evidence" value="ECO:0007669"/>
    <property type="project" value="TreeGrafter"/>
</dbReference>
<dbReference type="Pfam" id="PF08448">
    <property type="entry name" value="PAS_4"/>
    <property type="match status" value="1"/>
</dbReference>
<comment type="catalytic activity">
    <reaction evidence="1">
        <text>ATP + protein L-histidine = ADP + protein N-phospho-L-histidine.</text>
        <dbReference type="EC" id="2.7.13.3"/>
    </reaction>
</comment>
<evidence type="ECO:0000313" key="11">
    <source>
        <dbReference type="Proteomes" id="UP001161325"/>
    </source>
</evidence>
<dbReference type="PANTHER" id="PTHR43047">
    <property type="entry name" value="TWO-COMPONENT HISTIDINE PROTEIN KINASE"/>
    <property type="match status" value="1"/>
</dbReference>
<dbReference type="CDD" id="cd16922">
    <property type="entry name" value="HATPase_EvgS-ArcB-TorS-like"/>
    <property type="match status" value="1"/>
</dbReference>
<organism evidence="10 11">
    <name type="scientific">Roseisolibacter agri</name>
    <dbReference type="NCBI Taxonomy" id="2014610"/>
    <lineage>
        <taxon>Bacteria</taxon>
        <taxon>Pseudomonadati</taxon>
        <taxon>Gemmatimonadota</taxon>
        <taxon>Gemmatimonadia</taxon>
        <taxon>Gemmatimonadales</taxon>
        <taxon>Gemmatimonadaceae</taxon>
        <taxon>Roseisolibacter</taxon>
    </lineage>
</organism>
<comment type="caution">
    <text evidence="10">The sequence shown here is derived from an EMBL/GenBank/DDBJ whole genome shotgun (WGS) entry which is preliminary data.</text>
</comment>
<name>A0AA37V4Q8_9BACT</name>
<dbReference type="SUPFAM" id="SSF55785">
    <property type="entry name" value="PYP-like sensor domain (PAS domain)"/>
    <property type="match status" value="1"/>
</dbReference>
<reference evidence="10" key="1">
    <citation type="submission" date="2022-08" db="EMBL/GenBank/DDBJ databases">
        <title>Draft genome sequencing of Roseisolibacter agri AW1220.</title>
        <authorList>
            <person name="Tobiishi Y."/>
            <person name="Tonouchi A."/>
        </authorList>
    </citation>
    <scope>NUCLEOTIDE SEQUENCE</scope>
    <source>
        <strain evidence="10">AW1220</strain>
    </source>
</reference>
<dbReference type="Pfam" id="PF00072">
    <property type="entry name" value="Response_reg"/>
    <property type="match status" value="1"/>
</dbReference>
<dbReference type="EC" id="2.7.13.3" evidence="2"/>
<evidence type="ECO:0000256" key="2">
    <source>
        <dbReference type="ARBA" id="ARBA00012438"/>
    </source>
</evidence>
<dbReference type="PROSITE" id="PS50110">
    <property type="entry name" value="RESPONSE_REGULATORY"/>
    <property type="match status" value="1"/>
</dbReference>
<evidence type="ECO:0000256" key="7">
    <source>
        <dbReference type="SAM" id="MobiDB-lite"/>
    </source>
</evidence>
<dbReference type="SMART" id="SM00388">
    <property type="entry name" value="HisKA"/>
    <property type="match status" value="1"/>
</dbReference>
<evidence type="ECO:0000256" key="5">
    <source>
        <dbReference type="ARBA" id="ARBA00022777"/>
    </source>
</evidence>
<dbReference type="Proteomes" id="UP001161325">
    <property type="component" value="Unassembled WGS sequence"/>
</dbReference>
<dbReference type="InterPro" id="IPR000014">
    <property type="entry name" value="PAS"/>
</dbReference>
<dbReference type="SMART" id="SM00387">
    <property type="entry name" value="HATPase_c"/>
    <property type="match status" value="1"/>
</dbReference>
<dbReference type="PANTHER" id="PTHR43047:SF64">
    <property type="entry name" value="HISTIDINE KINASE CONTAINING CHEY-HOMOLOGOUS RECEIVER DOMAIN AND PAS DOMAIN-RELATED"/>
    <property type="match status" value="1"/>
</dbReference>
<evidence type="ECO:0000256" key="1">
    <source>
        <dbReference type="ARBA" id="ARBA00000085"/>
    </source>
</evidence>
<dbReference type="Gene3D" id="3.30.450.20">
    <property type="entry name" value="PAS domain"/>
    <property type="match status" value="1"/>
</dbReference>
<dbReference type="Pfam" id="PF00512">
    <property type="entry name" value="HisKA"/>
    <property type="match status" value="1"/>
</dbReference>
<dbReference type="InterPro" id="IPR004358">
    <property type="entry name" value="Sig_transdc_His_kin-like_C"/>
</dbReference>
<dbReference type="InterPro" id="IPR011006">
    <property type="entry name" value="CheY-like_superfamily"/>
</dbReference>
<dbReference type="SMART" id="SM00091">
    <property type="entry name" value="PAS"/>
    <property type="match status" value="1"/>
</dbReference>
<dbReference type="CDD" id="cd00082">
    <property type="entry name" value="HisKA"/>
    <property type="match status" value="1"/>
</dbReference>
<evidence type="ECO:0000259" key="8">
    <source>
        <dbReference type="PROSITE" id="PS50109"/>
    </source>
</evidence>
<dbReference type="InterPro" id="IPR003594">
    <property type="entry name" value="HATPase_dom"/>
</dbReference>
<dbReference type="SMART" id="SM00448">
    <property type="entry name" value="REC"/>
    <property type="match status" value="1"/>
</dbReference>
<dbReference type="InterPro" id="IPR036097">
    <property type="entry name" value="HisK_dim/P_sf"/>
</dbReference>
<dbReference type="Pfam" id="PF02518">
    <property type="entry name" value="HATPase_c"/>
    <property type="match status" value="1"/>
</dbReference>
<dbReference type="Gene3D" id="3.40.50.2300">
    <property type="match status" value="1"/>
</dbReference>
<sequence>MTPPRTVPLSHGRAGARRPRPLPVERAREAAATAAADAVPPAVLLVDDRAENLLALEVTLAPLAAAAGVRLLRAHSAEEALRHALAEGDRLAVALLDVDMPGTDGPQTARMIRARRKTEHVPVIFVTALDEDRRRITMAYQSGAVDYVAKPFDADVLRAKVEAFVELHRRQRDARALERRRFADQAAAEAAAQAAAATAVGEARLRAVLETVPDVVAVLDAEWRCRYLNPAGAALLRRLDRDPSATEGRVLWEAVAGLAGTAHEARLRAAGASGTAQTFEAFCAALGTWFDVRLVPGPEGSFTLWLRDVTARREAEQERDQLLRDADAARVAAETARADAERANTAKSHFLATMSHEFRTPLNAISGHVQLIEMGVHGAVTGAQRDALARVERAQRHLLGLINDVLDLARLESGRIDYRLQPVSLAEAIRDAASMVMTQAANKGLALDVAAPPAAVQVWADPERLRQVLLNLLSNAVKFTAQGRIRIEVDDAGSDQIADATPGDHLTVRVIDTGIGIAPQEAARIFEPFVQTDTGRARRYEGTGLGLAISRDLARGMRGDLTVESTLGVGSVFVLTVRRTVRADGAPVDRRARDERREGPERRQEPPRRRAGDDRHDHRHDDVHGDQ</sequence>
<feature type="domain" description="Histidine kinase" evidence="8">
    <location>
        <begin position="353"/>
        <end position="581"/>
    </location>
</feature>
<dbReference type="EMBL" id="BRXS01000008">
    <property type="protein sequence ID" value="GLC28257.1"/>
    <property type="molecule type" value="Genomic_DNA"/>
</dbReference>
<dbReference type="InterPro" id="IPR003661">
    <property type="entry name" value="HisK_dim/P_dom"/>
</dbReference>
<accession>A0AA37V4Q8</accession>
<keyword evidence="4" id="KW-0808">Transferase</keyword>
<protein>
    <recommendedName>
        <fullName evidence="2">histidine kinase</fullName>
        <ecNumber evidence="2">2.7.13.3</ecNumber>
    </recommendedName>
</protein>
<dbReference type="InterPro" id="IPR035965">
    <property type="entry name" value="PAS-like_dom_sf"/>
</dbReference>
<dbReference type="Gene3D" id="1.10.287.130">
    <property type="match status" value="1"/>
</dbReference>
<dbReference type="GO" id="GO:0000155">
    <property type="term" value="F:phosphorelay sensor kinase activity"/>
    <property type="evidence" value="ECO:0007669"/>
    <property type="project" value="InterPro"/>
</dbReference>
<gene>
    <name evidence="10" type="ORF">rosag_47700</name>
</gene>
<dbReference type="SUPFAM" id="SSF55874">
    <property type="entry name" value="ATPase domain of HSP90 chaperone/DNA topoisomerase II/histidine kinase"/>
    <property type="match status" value="1"/>
</dbReference>
<dbReference type="Gene3D" id="3.30.565.10">
    <property type="entry name" value="Histidine kinase-like ATPase, C-terminal domain"/>
    <property type="match status" value="1"/>
</dbReference>
<evidence type="ECO:0000313" key="10">
    <source>
        <dbReference type="EMBL" id="GLC28257.1"/>
    </source>
</evidence>
<feature type="domain" description="Response regulatory" evidence="9">
    <location>
        <begin position="42"/>
        <end position="165"/>
    </location>
</feature>
<dbReference type="InterPro" id="IPR001789">
    <property type="entry name" value="Sig_transdc_resp-reg_receiver"/>
</dbReference>
<evidence type="ECO:0000259" key="9">
    <source>
        <dbReference type="PROSITE" id="PS50110"/>
    </source>
</evidence>
<dbReference type="PRINTS" id="PR00344">
    <property type="entry name" value="BCTRLSENSOR"/>
</dbReference>
<evidence type="ECO:0000256" key="3">
    <source>
        <dbReference type="ARBA" id="ARBA00022553"/>
    </source>
</evidence>
<keyword evidence="5 10" id="KW-0418">Kinase</keyword>
<dbReference type="FunFam" id="3.30.565.10:FF:000010">
    <property type="entry name" value="Sensor histidine kinase RcsC"/>
    <property type="match status" value="1"/>
</dbReference>
<keyword evidence="11" id="KW-1185">Reference proteome</keyword>
<dbReference type="InterPro" id="IPR036890">
    <property type="entry name" value="HATPase_C_sf"/>
</dbReference>
<feature type="compositionally biased region" description="Basic and acidic residues" evidence="7">
    <location>
        <begin position="587"/>
        <end position="627"/>
    </location>
</feature>
<evidence type="ECO:0000256" key="6">
    <source>
        <dbReference type="PROSITE-ProRule" id="PRU00169"/>
    </source>
</evidence>
<keyword evidence="3 6" id="KW-0597">Phosphoprotein</keyword>
<evidence type="ECO:0000256" key="4">
    <source>
        <dbReference type="ARBA" id="ARBA00022679"/>
    </source>
</evidence>
<dbReference type="InterPro" id="IPR013656">
    <property type="entry name" value="PAS_4"/>
</dbReference>
<dbReference type="PROSITE" id="PS50109">
    <property type="entry name" value="HIS_KIN"/>
    <property type="match status" value="1"/>
</dbReference>